<gene>
    <name evidence="1" type="ORF">J2I47_11090</name>
</gene>
<proteinExistence type="predicted"/>
<evidence type="ECO:0000313" key="1">
    <source>
        <dbReference type="EMBL" id="MBO0937091.1"/>
    </source>
</evidence>
<comment type="caution">
    <text evidence="1">The sequence shown here is derived from an EMBL/GenBank/DDBJ whole genome shotgun (WGS) entry which is preliminary data.</text>
</comment>
<dbReference type="RefSeq" id="WP_207364654.1">
    <property type="nucleotide sequence ID" value="NZ_JAFMYV010000005.1"/>
</dbReference>
<dbReference type="Proteomes" id="UP000664034">
    <property type="component" value="Unassembled WGS sequence"/>
</dbReference>
<dbReference type="EMBL" id="JAFMYV010000005">
    <property type="protein sequence ID" value="MBO0937091.1"/>
    <property type="molecule type" value="Genomic_DNA"/>
</dbReference>
<sequence>MFPWIINVLIGIKVGFCSCAPEVHRLGVARVRSQYRVQQVGMLPPVVNESSGLARRNGLPGSPATFWTINDGGGRPTLYGISLTGTLIDSLPIPGARNVDWEDLAQQDSTRLFIADVGNNANTRRDLGVYSLPPSAATTFSFSDQTAFPPQQRNFDCEAVFYARDSLFLLSKNRSGHLVRLYGMPAQPGKQVIAPLDSVYIKSMVTGAAISPNGQTLAVLTYGKILFFDLSGSGPIRLRRPTGCLRVPRAQTEALVYINDTDLLMTNEYGRIYRLKRKK</sequence>
<protein>
    <submittedName>
        <fullName evidence="1">Uncharacterized protein</fullName>
    </submittedName>
</protein>
<accession>A0A939K5B9</accession>
<evidence type="ECO:0000313" key="2">
    <source>
        <dbReference type="Proteomes" id="UP000664034"/>
    </source>
</evidence>
<dbReference type="AlphaFoldDB" id="A0A939K5B9"/>
<name>A0A939K5B9_9BACT</name>
<dbReference type="SUPFAM" id="SSF75011">
    <property type="entry name" value="3-carboxy-cis,cis-mucoante lactonizing enzyme"/>
    <property type="match status" value="1"/>
</dbReference>
<reference evidence="1" key="1">
    <citation type="submission" date="2021-03" db="EMBL/GenBank/DDBJ databases">
        <title>Fibrella sp. HMF5335 genome sequencing and assembly.</title>
        <authorList>
            <person name="Kang H."/>
            <person name="Kim H."/>
            <person name="Bae S."/>
            <person name="Joh K."/>
        </authorList>
    </citation>
    <scope>NUCLEOTIDE SEQUENCE</scope>
    <source>
        <strain evidence="1">HMF5335</strain>
    </source>
</reference>
<organism evidence="1 2">
    <name type="scientific">Fibrella rubiginis</name>
    <dbReference type="NCBI Taxonomy" id="2817060"/>
    <lineage>
        <taxon>Bacteria</taxon>
        <taxon>Pseudomonadati</taxon>
        <taxon>Bacteroidota</taxon>
        <taxon>Cytophagia</taxon>
        <taxon>Cytophagales</taxon>
        <taxon>Spirosomataceae</taxon>
        <taxon>Fibrella</taxon>
    </lineage>
</organism>
<keyword evidence="2" id="KW-1185">Reference proteome</keyword>